<keyword evidence="3" id="KW-0677">Repeat</keyword>
<keyword evidence="4 8" id="KW-0863">Zinc-finger</keyword>
<evidence type="ECO:0000256" key="3">
    <source>
        <dbReference type="ARBA" id="ARBA00022737"/>
    </source>
</evidence>
<evidence type="ECO:0000256" key="9">
    <source>
        <dbReference type="SAM" id="MobiDB-lite"/>
    </source>
</evidence>
<accession>A0A1Y1MHQ9</accession>
<dbReference type="FunFam" id="3.30.160.60:FF:000253">
    <property type="entry name" value="Crooked legs, isoform H"/>
    <property type="match status" value="1"/>
</dbReference>
<evidence type="ECO:0000256" key="7">
    <source>
        <dbReference type="ARBA" id="ARBA00023242"/>
    </source>
</evidence>
<dbReference type="PROSITE" id="PS00028">
    <property type="entry name" value="ZINC_FINGER_C2H2_1"/>
    <property type="match status" value="5"/>
</dbReference>
<dbReference type="PANTHER" id="PTHR16515:SF2">
    <property type="entry name" value="PR DOMAIN ZINC FINGER PROTEIN 4"/>
    <property type="match status" value="1"/>
</dbReference>
<organism evidence="11">
    <name type="scientific">Photinus pyralis</name>
    <name type="common">Common eastern firefly</name>
    <name type="synonym">Lampyris pyralis</name>
    <dbReference type="NCBI Taxonomy" id="7054"/>
    <lineage>
        <taxon>Eukaryota</taxon>
        <taxon>Metazoa</taxon>
        <taxon>Ecdysozoa</taxon>
        <taxon>Arthropoda</taxon>
        <taxon>Hexapoda</taxon>
        <taxon>Insecta</taxon>
        <taxon>Pterygota</taxon>
        <taxon>Neoptera</taxon>
        <taxon>Endopterygota</taxon>
        <taxon>Coleoptera</taxon>
        <taxon>Polyphaga</taxon>
        <taxon>Elateriformia</taxon>
        <taxon>Elateroidea</taxon>
        <taxon>Lampyridae</taxon>
        <taxon>Lampyrinae</taxon>
        <taxon>Photinus</taxon>
    </lineage>
</organism>
<keyword evidence="7" id="KW-0539">Nucleus</keyword>
<dbReference type="InterPro" id="IPR050331">
    <property type="entry name" value="Zinc_finger"/>
</dbReference>
<evidence type="ECO:0000256" key="5">
    <source>
        <dbReference type="ARBA" id="ARBA00022833"/>
    </source>
</evidence>
<dbReference type="PROSITE" id="PS50157">
    <property type="entry name" value="ZINC_FINGER_C2H2_2"/>
    <property type="match status" value="5"/>
</dbReference>
<dbReference type="GO" id="GO:0005634">
    <property type="term" value="C:nucleus"/>
    <property type="evidence" value="ECO:0007669"/>
    <property type="project" value="UniProtKB-SubCell"/>
</dbReference>
<dbReference type="FunFam" id="3.30.160.60:FF:001498">
    <property type="entry name" value="Zinc finger protein 404"/>
    <property type="match status" value="1"/>
</dbReference>
<evidence type="ECO:0000256" key="2">
    <source>
        <dbReference type="ARBA" id="ARBA00022723"/>
    </source>
</evidence>
<dbReference type="InterPro" id="IPR036236">
    <property type="entry name" value="Znf_C2H2_sf"/>
</dbReference>
<protein>
    <recommendedName>
        <fullName evidence="10">C2H2-type domain-containing protein</fullName>
    </recommendedName>
</protein>
<evidence type="ECO:0000256" key="1">
    <source>
        <dbReference type="ARBA" id="ARBA00004123"/>
    </source>
</evidence>
<evidence type="ECO:0000313" key="11">
    <source>
        <dbReference type="EMBL" id="JAV84180.1"/>
    </source>
</evidence>
<feature type="domain" description="C2H2-type" evidence="10">
    <location>
        <begin position="443"/>
        <end position="470"/>
    </location>
</feature>
<keyword evidence="6" id="KW-0238">DNA-binding</keyword>
<keyword evidence="2" id="KW-0479">Metal-binding</keyword>
<evidence type="ECO:0000256" key="6">
    <source>
        <dbReference type="ARBA" id="ARBA00023125"/>
    </source>
</evidence>
<dbReference type="FunFam" id="3.30.160.60:FF:001759">
    <property type="entry name" value="Crooked legs, isoform F"/>
    <property type="match status" value="1"/>
</dbReference>
<name>A0A1Y1MHQ9_PHOPY</name>
<reference evidence="11" key="1">
    <citation type="journal article" date="2016" name="Sci. Rep.">
        <title>Molecular characterization of firefly nuptial gifts: a multi-omics approach sheds light on postcopulatory sexual selection.</title>
        <authorList>
            <person name="Al-Wathiqui N."/>
            <person name="Fallon T.R."/>
            <person name="South A."/>
            <person name="Weng J.K."/>
            <person name="Lewis S.M."/>
        </authorList>
    </citation>
    <scope>NUCLEOTIDE SEQUENCE</scope>
</reference>
<keyword evidence="5" id="KW-0862">Zinc</keyword>
<proteinExistence type="predicted"/>
<feature type="compositionally biased region" description="Polar residues" evidence="9">
    <location>
        <begin position="1"/>
        <end position="24"/>
    </location>
</feature>
<dbReference type="FunFam" id="3.30.160.60:FF:000110">
    <property type="entry name" value="Zinc finger protein-like"/>
    <property type="match status" value="1"/>
</dbReference>
<dbReference type="Gene3D" id="3.30.160.60">
    <property type="entry name" value="Classic Zinc Finger"/>
    <property type="match status" value="5"/>
</dbReference>
<dbReference type="EMBL" id="GEZM01033749">
    <property type="protein sequence ID" value="JAV84180.1"/>
    <property type="molecule type" value="Transcribed_RNA"/>
</dbReference>
<feature type="domain" description="C2H2-type" evidence="10">
    <location>
        <begin position="415"/>
        <end position="442"/>
    </location>
</feature>
<dbReference type="PANTHER" id="PTHR16515">
    <property type="entry name" value="PR DOMAIN ZINC FINGER PROTEIN"/>
    <property type="match status" value="1"/>
</dbReference>
<sequence length="562" mass="62024">MSSNEQSHFNGAPSQAENSEVSTQRPPPATSVPTDLRVNTTALNAVALSSVAKYWVLTNLLPGPIPQVSVYGLPTSGRGDNQNKITQEAMLSQHGGLLQADPLLLQQHAQIPVSISTSQGITNLAIPANAMHLESSQSHNQTLSNHHQHSDGHVIVSPSQAQLSQLQNSQNHAQQSQQNIVQVQVQDNLVSVIEDTKDHKDLISSQLAQAQIHLNENQQLGQQTLTVQQLQHLQVQQVLDNVVRMESGVDTNQNHSEQDPLSVPDTMPIIKDEKGLQNCTKLLTAQFGLQDSKANLMDIRTVDGQIVKIAAGIQDQDLAKTLGVEMVQNMYKVNVDDINQLLAYHEVFGKLQGEITTGQANVTANNANVNLQQAGNAIASNIQIVTPKTLNENVLEASTSAIAADSPPSIIPGNHVCDLCGKMFQFRYQLIVHRRYHIERKPFTCQVCGKAFMNAQELTRHGKCHLGGSMFTCAVCFHVFANAASLERHMKRHSTDKPYNCNICGKSFARKEHLDNHTRCHTGETPYRCQYCAKTFTRKEHMVNHVRKHTGKFLGDTSRFFI</sequence>
<dbReference type="AlphaFoldDB" id="A0A1Y1MHQ9"/>
<feature type="region of interest" description="Disordered" evidence="9">
    <location>
        <begin position="1"/>
        <end position="35"/>
    </location>
</feature>
<dbReference type="GO" id="GO:0010468">
    <property type="term" value="P:regulation of gene expression"/>
    <property type="evidence" value="ECO:0007669"/>
    <property type="project" value="TreeGrafter"/>
</dbReference>
<dbReference type="GO" id="GO:0008270">
    <property type="term" value="F:zinc ion binding"/>
    <property type="evidence" value="ECO:0007669"/>
    <property type="project" value="UniProtKB-KW"/>
</dbReference>
<dbReference type="Pfam" id="PF00096">
    <property type="entry name" value="zf-C2H2"/>
    <property type="match status" value="5"/>
</dbReference>
<dbReference type="SMART" id="SM00355">
    <property type="entry name" value="ZnF_C2H2"/>
    <property type="match status" value="5"/>
</dbReference>
<evidence type="ECO:0000259" key="10">
    <source>
        <dbReference type="PROSITE" id="PS50157"/>
    </source>
</evidence>
<dbReference type="InterPro" id="IPR013087">
    <property type="entry name" value="Znf_C2H2_type"/>
</dbReference>
<feature type="domain" description="C2H2-type" evidence="10">
    <location>
        <begin position="499"/>
        <end position="526"/>
    </location>
</feature>
<dbReference type="SUPFAM" id="SSF57667">
    <property type="entry name" value="beta-beta-alpha zinc fingers"/>
    <property type="match status" value="3"/>
</dbReference>
<evidence type="ECO:0000256" key="8">
    <source>
        <dbReference type="PROSITE-ProRule" id="PRU00042"/>
    </source>
</evidence>
<feature type="domain" description="C2H2-type" evidence="10">
    <location>
        <begin position="471"/>
        <end position="498"/>
    </location>
</feature>
<feature type="domain" description="C2H2-type" evidence="10">
    <location>
        <begin position="527"/>
        <end position="554"/>
    </location>
</feature>
<evidence type="ECO:0000256" key="4">
    <source>
        <dbReference type="ARBA" id="ARBA00022771"/>
    </source>
</evidence>
<comment type="subcellular location">
    <subcellularLocation>
        <location evidence="1">Nucleus</location>
    </subcellularLocation>
</comment>